<keyword evidence="3" id="KW-1185">Reference proteome</keyword>
<sequence>MENSATSRICSHREEDTCEPMFHEDRSWSTSSSMDDLLMFDVRTTTHSSSYESFQTSLCCSSAVDGGAQPSASSFRLKRRKMAADDDLEDTATSPPHPSIVSKMDERSSKQQKKQRAMMNQTKHKGNGSEDYGEVEDRITEVGFVGRDNNKNHCSTGLKNIGLCLVPVSMALNYFA</sequence>
<reference evidence="2 3" key="1">
    <citation type="journal article" date="2009" name="Nat. Genet.">
        <title>The genome of the cucumber, Cucumis sativus L.</title>
        <authorList>
            <person name="Huang S."/>
            <person name="Li R."/>
            <person name="Zhang Z."/>
            <person name="Li L."/>
            <person name="Gu X."/>
            <person name="Fan W."/>
            <person name="Lucas W.J."/>
            <person name="Wang X."/>
            <person name="Xie B."/>
            <person name="Ni P."/>
            <person name="Ren Y."/>
            <person name="Zhu H."/>
            <person name="Li J."/>
            <person name="Lin K."/>
            <person name="Jin W."/>
            <person name="Fei Z."/>
            <person name="Li G."/>
            <person name="Staub J."/>
            <person name="Kilian A."/>
            <person name="van der Vossen E.A."/>
            <person name="Wu Y."/>
            <person name="Guo J."/>
            <person name="He J."/>
            <person name="Jia Z."/>
            <person name="Ren Y."/>
            <person name="Tian G."/>
            <person name="Lu Y."/>
            <person name="Ruan J."/>
            <person name="Qian W."/>
            <person name="Wang M."/>
            <person name="Huang Q."/>
            <person name="Li B."/>
            <person name="Xuan Z."/>
            <person name="Cao J."/>
            <person name="Asan"/>
            <person name="Wu Z."/>
            <person name="Zhang J."/>
            <person name="Cai Q."/>
            <person name="Bai Y."/>
            <person name="Zhao B."/>
            <person name="Han Y."/>
            <person name="Li Y."/>
            <person name="Li X."/>
            <person name="Wang S."/>
            <person name="Shi Q."/>
            <person name="Liu S."/>
            <person name="Cho W.K."/>
            <person name="Kim J.Y."/>
            <person name="Xu Y."/>
            <person name="Heller-Uszynska K."/>
            <person name="Miao H."/>
            <person name="Cheng Z."/>
            <person name="Zhang S."/>
            <person name="Wu J."/>
            <person name="Yang Y."/>
            <person name="Kang H."/>
            <person name="Li M."/>
            <person name="Liang H."/>
            <person name="Ren X."/>
            <person name="Shi Z."/>
            <person name="Wen M."/>
            <person name="Jian M."/>
            <person name="Yang H."/>
            <person name="Zhang G."/>
            <person name="Yang Z."/>
            <person name="Chen R."/>
            <person name="Liu S."/>
            <person name="Li J."/>
            <person name="Ma L."/>
            <person name="Liu H."/>
            <person name="Zhou Y."/>
            <person name="Zhao J."/>
            <person name="Fang X."/>
            <person name="Li G."/>
            <person name="Fang L."/>
            <person name="Li Y."/>
            <person name="Liu D."/>
            <person name="Zheng H."/>
            <person name="Zhang Y."/>
            <person name="Qin N."/>
            <person name="Li Z."/>
            <person name="Yang G."/>
            <person name="Yang S."/>
            <person name="Bolund L."/>
            <person name="Kristiansen K."/>
            <person name="Zheng H."/>
            <person name="Li S."/>
            <person name="Zhang X."/>
            <person name="Yang H."/>
            <person name="Wang J."/>
            <person name="Sun R."/>
            <person name="Zhang B."/>
            <person name="Jiang S."/>
            <person name="Wang J."/>
            <person name="Du Y."/>
            <person name="Li S."/>
        </authorList>
    </citation>
    <scope>NUCLEOTIDE SEQUENCE [LARGE SCALE GENOMIC DNA]</scope>
    <source>
        <strain evidence="3">cv. 9930</strain>
    </source>
</reference>
<accession>A0A0A0L2F7</accession>
<name>A0A0A0L2F7_CUCSA</name>
<dbReference type="EMBL" id="CM002924">
    <property type="protein sequence ID" value="KGN56145.1"/>
    <property type="molecule type" value="Genomic_DNA"/>
</dbReference>
<evidence type="ECO:0000313" key="2">
    <source>
        <dbReference type="EMBL" id="KGN56145.1"/>
    </source>
</evidence>
<feature type="region of interest" description="Disordered" evidence="1">
    <location>
        <begin position="70"/>
        <end position="133"/>
    </location>
</feature>
<gene>
    <name evidence="2" type="ORF">Csa_3G078270</name>
</gene>
<dbReference type="PANTHER" id="PTHR33974">
    <property type="entry name" value="VASCULAR-RELATED UNKNOWN PROTEIN 1-RELATED"/>
    <property type="match status" value="1"/>
</dbReference>
<dbReference type="AlphaFoldDB" id="A0A0A0L2F7"/>
<dbReference type="GO" id="GO:0010089">
    <property type="term" value="P:xylem development"/>
    <property type="evidence" value="ECO:0007669"/>
    <property type="project" value="InterPro"/>
</dbReference>
<dbReference type="InterPro" id="IPR039280">
    <property type="entry name" value="VUP"/>
</dbReference>
<proteinExistence type="predicted"/>
<dbReference type="Gramene" id="KGN56145">
    <property type="protein sequence ID" value="KGN56145"/>
    <property type="gene ID" value="Csa_3G078270"/>
</dbReference>
<reference evidence="2 3" key="3">
    <citation type="journal article" date="2010" name="BMC Genomics">
        <title>Transcriptome sequencing and comparative analysis of cucumber flowers with different sex types.</title>
        <authorList>
            <person name="Guo S."/>
            <person name="Zheng Y."/>
            <person name="Joung J.G."/>
            <person name="Liu S."/>
            <person name="Zhang Z."/>
            <person name="Crasta O.R."/>
            <person name="Sobral B.W."/>
            <person name="Xu Y."/>
            <person name="Huang S."/>
            <person name="Fei Z."/>
        </authorList>
    </citation>
    <scope>NUCLEOTIDE SEQUENCE [LARGE SCALE GENOMIC DNA]</scope>
    <source>
        <strain evidence="3">cv. 9930</strain>
    </source>
</reference>
<dbReference type="Proteomes" id="UP000029981">
    <property type="component" value="Chromosome 3"/>
</dbReference>
<feature type="compositionally biased region" description="Basic residues" evidence="1">
    <location>
        <begin position="110"/>
        <end position="126"/>
    </location>
</feature>
<evidence type="ECO:0000313" key="3">
    <source>
        <dbReference type="Proteomes" id="UP000029981"/>
    </source>
</evidence>
<dbReference type="PANTHER" id="PTHR33974:SF25">
    <property type="entry name" value="SMALL PHOSPHATASE-LIKE PROTEIN 2, PUTATIVE-RELATED"/>
    <property type="match status" value="1"/>
</dbReference>
<protein>
    <submittedName>
        <fullName evidence="2">Uncharacterized protein</fullName>
    </submittedName>
</protein>
<reference evidence="2 3" key="4">
    <citation type="journal article" date="2011" name="BMC Genomics">
        <title>RNA-Seq improves annotation of protein-coding genes in the cucumber genome.</title>
        <authorList>
            <person name="Li Z."/>
            <person name="Zhang Z."/>
            <person name="Yan P."/>
            <person name="Huang S."/>
            <person name="Fei Z."/>
            <person name="Lin K."/>
        </authorList>
    </citation>
    <scope>NUCLEOTIDE SEQUENCE [LARGE SCALE GENOMIC DNA]</scope>
    <source>
        <strain evidence="3">cv. 9930</strain>
    </source>
</reference>
<reference evidence="2 3" key="2">
    <citation type="journal article" date="2009" name="PLoS ONE">
        <title>An integrated genetic and cytogenetic map of the cucumber genome.</title>
        <authorList>
            <person name="Ren Y."/>
            <person name="Zhang Z."/>
            <person name="Liu J."/>
            <person name="Staub J.E."/>
            <person name="Han Y."/>
            <person name="Cheng Z."/>
            <person name="Li X."/>
            <person name="Lu J."/>
            <person name="Miao H."/>
            <person name="Kang H."/>
            <person name="Xie B."/>
            <person name="Gu X."/>
            <person name="Wang X."/>
            <person name="Du Y."/>
            <person name="Jin W."/>
            <person name="Huang S."/>
        </authorList>
    </citation>
    <scope>NUCLEOTIDE SEQUENCE [LARGE SCALE GENOMIC DNA]</scope>
    <source>
        <strain evidence="3">cv. 9930</strain>
    </source>
</reference>
<dbReference type="OrthoDB" id="779856at2759"/>
<organism evidence="2 3">
    <name type="scientific">Cucumis sativus</name>
    <name type="common">Cucumber</name>
    <dbReference type="NCBI Taxonomy" id="3659"/>
    <lineage>
        <taxon>Eukaryota</taxon>
        <taxon>Viridiplantae</taxon>
        <taxon>Streptophyta</taxon>
        <taxon>Embryophyta</taxon>
        <taxon>Tracheophyta</taxon>
        <taxon>Spermatophyta</taxon>
        <taxon>Magnoliopsida</taxon>
        <taxon>eudicotyledons</taxon>
        <taxon>Gunneridae</taxon>
        <taxon>Pentapetalae</taxon>
        <taxon>rosids</taxon>
        <taxon>fabids</taxon>
        <taxon>Cucurbitales</taxon>
        <taxon>Cucurbitaceae</taxon>
        <taxon>Benincaseae</taxon>
        <taxon>Cucumis</taxon>
    </lineage>
</organism>
<evidence type="ECO:0000256" key="1">
    <source>
        <dbReference type="SAM" id="MobiDB-lite"/>
    </source>
</evidence>